<evidence type="ECO:0000256" key="3">
    <source>
        <dbReference type="ARBA" id="ARBA00022692"/>
    </source>
</evidence>
<feature type="region of interest" description="Disordered" evidence="9">
    <location>
        <begin position="1"/>
        <end position="22"/>
    </location>
</feature>
<keyword evidence="10" id="KW-1133">Transmembrane helix</keyword>
<gene>
    <name evidence="12" type="ORF">TREES_T100017200</name>
</gene>
<accession>L9KHF6</accession>
<dbReference type="GO" id="GO:0046872">
    <property type="term" value="F:metal ion binding"/>
    <property type="evidence" value="ECO:0007669"/>
    <property type="project" value="UniProtKB-KW"/>
</dbReference>
<dbReference type="GO" id="GO:0020037">
    <property type="term" value="F:heme binding"/>
    <property type="evidence" value="ECO:0007669"/>
    <property type="project" value="TreeGrafter"/>
</dbReference>
<feature type="transmembrane region" description="Helical" evidence="10">
    <location>
        <begin position="173"/>
        <end position="194"/>
    </location>
</feature>
<evidence type="ECO:0000256" key="7">
    <source>
        <dbReference type="ARBA" id="ARBA00023136"/>
    </source>
</evidence>
<evidence type="ECO:0000256" key="9">
    <source>
        <dbReference type="SAM" id="MobiDB-lite"/>
    </source>
</evidence>
<dbReference type="Pfam" id="PF00173">
    <property type="entry name" value="Cyt-b5"/>
    <property type="match status" value="1"/>
</dbReference>
<keyword evidence="5" id="KW-0813">Transport</keyword>
<dbReference type="PROSITE" id="PS50255">
    <property type="entry name" value="CYTOCHROME_B5_2"/>
    <property type="match status" value="1"/>
</dbReference>
<evidence type="ECO:0000313" key="12">
    <source>
        <dbReference type="EMBL" id="ELW61924.1"/>
    </source>
</evidence>
<dbReference type="InterPro" id="IPR036400">
    <property type="entry name" value="Cyt_B5-like_heme/steroid_sf"/>
</dbReference>
<dbReference type="Gene3D" id="3.10.120.10">
    <property type="entry name" value="Cytochrome b5-like heme/steroid binding domain"/>
    <property type="match status" value="1"/>
</dbReference>
<dbReference type="Proteomes" id="UP000011518">
    <property type="component" value="Unassembled WGS sequence"/>
</dbReference>
<evidence type="ECO:0000256" key="8">
    <source>
        <dbReference type="ARBA" id="ARBA00038168"/>
    </source>
</evidence>
<organism evidence="12 13">
    <name type="scientific">Tupaia chinensis</name>
    <name type="common">Chinese tree shrew</name>
    <name type="synonym">Tupaia belangeri chinensis</name>
    <dbReference type="NCBI Taxonomy" id="246437"/>
    <lineage>
        <taxon>Eukaryota</taxon>
        <taxon>Metazoa</taxon>
        <taxon>Chordata</taxon>
        <taxon>Craniata</taxon>
        <taxon>Vertebrata</taxon>
        <taxon>Euteleostomi</taxon>
        <taxon>Mammalia</taxon>
        <taxon>Eutheria</taxon>
        <taxon>Euarchontoglires</taxon>
        <taxon>Scandentia</taxon>
        <taxon>Tupaiidae</taxon>
        <taxon>Tupaia</taxon>
    </lineage>
</organism>
<dbReference type="PANTHER" id="PTHR19359">
    <property type="entry name" value="CYTOCHROME B5"/>
    <property type="match status" value="1"/>
</dbReference>
<dbReference type="GO" id="GO:0005789">
    <property type="term" value="C:endoplasmic reticulum membrane"/>
    <property type="evidence" value="ECO:0007669"/>
    <property type="project" value="TreeGrafter"/>
</dbReference>
<name>L9KHF6_TUPCH</name>
<keyword evidence="5" id="KW-0249">Electron transport</keyword>
<keyword evidence="7 10" id="KW-0472">Membrane</keyword>
<reference evidence="13" key="1">
    <citation type="submission" date="2012-07" db="EMBL/GenBank/DDBJ databases">
        <title>Genome of the Chinese tree shrew, a rising model animal genetically related to primates.</title>
        <authorList>
            <person name="Zhang G."/>
            <person name="Fan Y."/>
            <person name="Yao Y."/>
            <person name="Huang Z."/>
        </authorList>
    </citation>
    <scope>NUCLEOTIDE SEQUENCE [LARGE SCALE GENOMIC DNA]</scope>
</reference>
<protein>
    <submittedName>
        <fullName evidence="12">Cytochrome b5</fullName>
    </submittedName>
</protein>
<dbReference type="STRING" id="246437.L9KHF6"/>
<evidence type="ECO:0000256" key="1">
    <source>
        <dbReference type="ARBA" id="ARBA00004370"/>
    </source>
</evidence>
<dbReference type="InParanoid" id="L9KHF6"/>
<evidence type="ECO:0000256" key="5">
    <source>
        <dbReference type="ARBA" id="ARBA00022982"/>
    </source>
</evidence>
<keyword evidence="4" id="KW-0479">Metal-binding</keyword>
<dbReference type="FunFam" id="3.10.120.10:FF:000002">
    <property type="entry name" value="Cytochrome b5 type B"/>
    <property type="match status" value="1"/>
</dbReference>
<dbReference type="AlphaFoldDB" id="L9KHF6"/>
<evidence type="ECO:0000259" key="11">
    <source>
        <dbReference type="PROSITE" id="PS50255"/>
    </source>
</evidence>
<comment type="similarity">
    <text evidence="8">Belongs to the cytochrome b5 family.</text>
</comment>
<sequence length="198" mass="22488">MSDQQKQGEHCQGVKTTGPTSQQRSRTLCISGDLGECPRSGCLSCSRRSTQLGCVCRACLSIFEMAEQWDKAVKYYTLEEIQKHNHSKSTWVILHHKVYDLTKLLEEHPGGEEVLREQARGDATKNFDDVGHSTDAQELSKMYIIRELHPDDRSKITKPPETLITTLESNSSWWTNWLIPAVSALAVALMYRIYMAED</sequence>
<proteinExistence type="inferred from homology"/>
<dbReference type="SMART" id="SM01117">
    <property type="entry name" value="Cyt-b5"/>
    <property type="match status" value="1"/>
</dbReference>
<evidence type="ECO:0000256" key="10">
    <source>
        <dbReference type="SAM" id="Phobius"/>
    </source>
</evidence>
<keyword evidence="3 10" id="KW-0812">Transmembrane</keyword>
<keyword evidence="6" id="KW-0408">Iron</keyword>
<evidence type="ECO:0000256" key="2">
    <source>
        <dbReference type="ARBA" id="ARBA00022617"/>
    </source>
</evidence>
<dbReference type="InterPro" id="IPR050668">
    <property type="entry name" value="Cytochrome_b5"/>
</dbReference>
<dbReference type="EMBL" id="KB320851">
    <property type="protein sequence ID" value="ELW61924.1"/>
    <property type="molecule type" value="Genomic_DNA"/>
</dbReference>
<keyword evidence="13" id="KW-1185">Reference proteome</keyword>
<dbReference type="InterPro" id="IPR001199">
    <property type="entry name" value="Cyt_B5-like_heme/steroid-bd"/>
</dbReference>
<feature type="domain" description="Cytochrome b5 heme-binding" evidence="11">
    <location>
        <begin position="73"/>
        <end position="149"/>
    </location>
</feature>
<evidence type="ECO:0000256" key="6">
    <source>
        <dbReference type="ARBA" id="ARBA00023004"/>
    </source>
</evidence>
<dbReference type="PRINTS" id="PR00363">
    <property type="entry name" value="CYTOCHROMEB5"/>
</dbReference>
<dbReference type="SUPFAM" id="SSF55856">
    <property type="entry name" value="Cytochrome b5-like heme/steroid binding domain"/>
    <property type="match status" value="1"/>
</dbReference>
<evidence type="ECO:0000256" key="4">
    <source>
        <dbReference type="ARBA" id="ARBA00022723"/>
    </source>
</evidence>
<evidence type="ECO:0000313" key="13">
    <source>
        <dbReference type="Proteomes" id="UP000011518"/>
    </source>
</evidence>
<reference evidence="13" key="2">
    <citation type="journal article" date="2013" name="Nat. Commun.">
        <title>Genome of the Chinese tree shrew.</title>
        <authorList>
            <person name="Fan Y."/>
            <person name="Huang Z.Y."/>
            <person name="Cao C.C."/>
            <person name="Chen C.S."/>
            <person name="Chen Y.X."/>
            <person name="Fan D.D."/>
            <person name="He J."/>
            <person name="Hou H.L."/>
            <person name="Hu L."/>
            <person name="Hu X.T."/>
            <person name="Jiang X.T."/>
            <person name="Lai R."/>
            <person name="Lang Y.S."/>
            <person name="Liang B."/>
            <person name="Liao S.G."/>
            <person name="Mu D."/>
            <person name="Ma Y.Y."/>
            <person name="Niu Y.Y."/>
            <person name="Sun X.Q."/>
            <person name="Xia J.Q."/>
            <person name="Xiao J."/>
            <person name="Xiong Z.Q."/>
            <person name="Xu L."/>
            <person name="Yang L."/>
            <person name="Zhang Y."/>
            <person name="Zhao W."/>
            <person name="Zhao X.D."/>
            <person name="Zheng Y.T."/>
            <person name="Zhou J.M."/>
            <person name="Zhu Y.B."/>
            <person name="Zhang G.J."/>
            <person name="Wang J."/>
            <person name="Yao Y.G."/>
        </authorList>
    </citation>
    <scope>NUCLEOTIDE SEQUENCE [LARGE SCALE GENOMIC DNA]</scope>
</reference>
<keyword evidence="2" id="KW-0349">Heme</keyword>
<dbReference type="PANTHER" id="PTHR19359:SF154">
    <property type="entry name" value="CYTOCHROME B5"/>
    <property type="match status" value="1"/>
</dbReference>
<comment type="subcellular location">
    <subcellularLocation>
        <location evidence="1">Membrane</location>
    </subcellularLocation>
</comment>